<evidence type="ECO:0000256" key="6">
    <source>
        <dbReference type="SAM" id="SignalP"/>
    </source>
</evidence>
<name>A0A917S9T7_9ACTN</name>
<accession>A0A917S9T7</accession>
<dbReference type="Proteomes" id="UP000613840">
    <property type="component" value="Unassembled WGS sequence"/>
</dbReference>
<evidence type="ECO:0000256" key="1">
    <source>
        <dbReference type="ARBA" id="ARBA00011028"/>
    </source>
</evidence>
<feature type="chain" id="PRO_5038600999" evidence="6">
    <location>
        <begin position="30"/>
        <end position="322"/>
    </location>
</feature>
<gene>
    <name evidence="7" type="ORF">GCM10011575_22060</name>
</gene>
<dbReference type="GO" id="GO:0007155">
    <property type="term" value="P:cell adhesion"/>
    <property type="evidence" value="ECO:0007669"/>
    <property type="project" value="InterPro"/>
</dbReference>
<evidence type="ECO:0000313" key="8">
    <source>
        <dbReference type="Proteomes" id="UP000613840"/>
    </source>
</evidence>
<dbReference type="PANTHER" id="PTHR42953:SF3">
    <property type="entry name" value="HIGH-AFFINITY ZINC UPTAKE SYSTEM PROTEIN ZNUA"/>
    <property type="match status" value="1"/>
</dbReference>
<dbReference type="PANTHER" id="PTHR42953">
    <property type="entry name" value="HIGH-AFFINITY ZINC UPTAKE SYSTEM PROTEIN ZNUA-RELATED"/>
    <property type="match status" value="1"/>
</dbReference>
<comment type="similarity">
    <text evidence="1 4">Belongs to the bacterial solute-binding protein 9 family.</text>
</comment>
<dbReference type="GO" id="GO:0030001">
    <property type="term" value="P:metal ion transport"/>
    <property type="evidence" value="ECO:0007669"/>
    <property type="project" value="InterPro"/>
</dbReference>
<feature type="region of interest" description="Disordered" evidence="5">
    <location>
        <begin position="127"/>
        <end position="153"/>
    </location>
</feature>
<feature type="signal peptide" evidence="6">
    <location>
        <begin position="1"/>
        <end position="29"/>
    </location>
</feature>
<evidence type="ECO:0000256" key="2">
    <source>
        <dbReference type="ARBA" id="ARBA00022448"/>
    </source>
</evidence>
<dbReference type="SUPFAM" id="SSF53807">
    <property type="entry name" value="Helical backbone' metal receptor"/>
    <property type="match status" value="1"/>
</dbReference>
<dbReference type="InterPro" id="IPR050492">
    <property type="entry name" value="Bact_metal-bind_prot9"/>
</dbReference>
<dbReference type="EMBL" id="BMMZ01000004">
    <property type="protein sequence ID" value="GGL63173.1"/>
    <property type="molecule type" value="Genomic_DNA"/>
</dbReference>
<reference evidence="7" key="2">
    <citation type="submission" date="2020-09" db="EMBL/GenBank/DDBJ databases">
        <authorList>
            <person name="Sun Q."/>
            <person name="Zhou Y."/>
        </authorList>
    </citation>
    <scope>NUCLEOTIDE SEQUENCE</scope>
    <source>
        <strain evidence="7">CGMCC 4.7306</strain>
    </source>
</reference>
<sequence>MKMVFMRRFPRALAGLIAVLAVLATSACATGAAAAGAKPGQLLIVTAFYPFQFVAQRIAGPHAHVTSLTKPGAEPHDLELTPRQVASIYDADLVIYQRYFQAAVDDAVAENGNAHGKDNLLDTADFVPLEDHGPLGEENDDPDDRAGTTNLDPHVWLDPSHMITITQAVDRRLDQIDPAHRADYNRNAAGLITQLKSLDAEYRTGLATCKRTEFITTHAAFGYLAERYGLQQISVTGLSPDTEPSPARIAQVQQLAKTHGVTTIFYETLISPAIARSIAGDLGLRTDVLDPIEGITSQSRGDNYIAVMKSNLTALQRANECS</sequence>
<dbReference type="Pfam" id="PF01297">
    <property type="entry name" value="ZnuA"/>
    <property type="match status" value="1"/>
</dbReference>
<evidence type="ECO:0000256" key="4">
    <source>
        <dbReference type="RuleBase" id="RU003512"/>
    </source>
</evidence>
<protein>
    <submittedName>
        <fullName evidence="7">Zinc ABC transporter substrate-binding protein</fullName>
    </submittedName>
</protein>
<dbReference type="InterPro" id="IPR006128">
    <property type="entry name" value="Lipoprotein_PsaA-like"/>
</dbReference>
<dbReference type="GO" id="GO:0046872">
    <property type="term" value="F:metal ion binding"/>
    <property type="evidence" value="ECO:0007669"/>
    <property type="project" value="InterPro"/>
</dbReference>
<evidence type="ECO:0000256" key="3">
    <source>
        <dbReference type="ARBA" id="ARBA00022729"/>
    </source>
</evidence>
<comment type="caution">
    <text evidence="7">The sequence shown here is derived from an EMBL/GenBank/DDBJ whole genome shotgun (WGS) entry which is preliminary data.</text>
</comment>
<dbReference type="InterPro" id="IPR006127">
    <property type="entry name" value="ZnuA-like"/>
</dbReference>
<keyword evidence="2 4" id="KW-0813">Transport</keyword>
<keyword evidence="3 6" id="KW-0732">Signal</keyword>
<dbReference type="PROSITE" id="PS51257">
    <property type="entry name" value="PROKAR_LIPOPROTEIN"/>
    <property type="match status" value="1"/>
</dbReference>
<reference evidence="7" key="1">
    <citation type="journal article" date="2014" name="Int. J. Syst. Evol. Microbiol.">
        <title>Complete genome sequence of Corynebacterium casei LMG S-19264T (=DSM 44701T), isolated from a smear-ripened cheese.</title>
        <authorList>
            <consortium name="US DOE Joint Genome Institute (JGI-PGF)"/>
            <person name="Walter F."/>
            <person name="Albersmeier A."/>
            <person name="Kalinowski J."/>
            <person name="Ruckert C."/>
        </authorList>
    </citation>
    <scope>NUCLEOTIDE SEQUENCE</scope>
    <source>
        <strain evidence="7">CGMCC 4.7306</strain>
    </source>
</reference>
<evidence type="ECO:0000313" key="7">
    <source>
        <dbReference type="EMBL" id="GGL63173.1"/>
    </source>
</evidence>
<proteinExistence type="inferred from homology"/>
<dbReference type="Gene3D" id="3.40.50.1980">
    <property type="entry name" value="Nitrogenase molybdenum iron protein domain"/>
    <property type="match status" value="2"/>
</dbReference>
<organism evidence="7 8">
    <name type="scientific">Microlunatus endophyticus</name>
    <dbReference type="NCBI Taxonomy" id="1716077"/>
    <lineage>
        <taxon>Bacteria</taxon>
        <taxon>Bacillati</taxon>
        <taxon>Actinomycetota</taxon>
        <taxon>Actinomycetes</taxon>
        <taxon>Propionibacteriales</taxon>
        <taxon>Propionibacteriaceae</taxon>
        <taxon>Microlunatus</taxon>
    </lineage>
</organism>
<keyword evidence="8" id="KW-1185">Reference proteome</keyword>
<evidence type="ECO:0000256" key="5">
    <source>
        <dbReference type="SAM" id="MobiDB-lite"/>
    </source>
</evidence>
<dbReference type="PRINTS" id="PR00690">
    <property type="entry name" value="ADHESNFAMILY"/>
</dbReference>
<dbReference type="AlphaFoldDB" id="A0A917S9T7"/>